<dbReference type="EMBL" id="SLWQ01000014">
    <property type="protein sequence ID" value="TCO36119.1"/>
    <property type="molecule type" value="Genomic_DNA"/>
</dbReference>
<evidence type="ECO:0000256" key="1">
    <source>
        <dbReference type="PROSITE-ProRule" id="PRU00339"/>
    </source>
</evidence>
<keyword evidence="2" id="KW-0732">Signal</keyword>
<dbReference type="Pfam" id="PF14559">
    <property type="entry name" value="TPR_19"/>
    <property type="match status" value="1"/>
</dbReference>
<sequence>MRGWSLRAAKPMSLRSLAPLALAVALAFGATHLHAEALVRPVPTPDLTKLPPDRADELRKTREAFEKSKIALVGDPLAEAYAILGAAYARNGFIEAATIALEDASLLAPRDGRWIYAQGVLARAQKQAAVAQNYFDIALQLNQDYLPIRVTVARSKMDNGDFDGARKLLSDYVARHTDQAMPYAMLGEIALKQKRYAEAIEQTQRALAIEPKANALYATLAEAQAGAGNAQAAAEARAKAGNVAPLLVDPLGDGLLGRPAAATTAGAAAPSGGIGDVPSLLALHQYDAARKLLDTALAANPKDPALLALYARAEAAAGNLAAANTRADAAIAADRNSALAQLSKGVAQEMGNDDAGAQRSYQEAVRLDPKLGEARSLLAALLLRTGRAADAATQYRALVQLDLRDAEHWMQMVAADVVAGQCGSALRDASDLLATDINNKFVLQLFVRIASTCPQANANERRGALEYGRKLYGENPSAPNGEAYALALAANGKWDDAVKIQQAAMFVLVRNGLKAALTPYRQVLQQLQAHKLPDRPWPADAAVYHPLRLAPYKPPAKAAG</sequence>
<evidence type="ECO:0000256" key="2">
    <source>
        <dbReference type="SAM" id="SignalP"/>
    </source>
</evidence>
<dbReference type="AlphaFoldDB" id="A0A4R2HYC1"/>
<dbReference type="InterPro" id="IPR019734">
    <property type="entry name" value="TPR_rpt"/>
</dbReference>
<dbReference type="PANTHER" id="PTHR12558">
    <property type="entry name" value="CELL DIVISION CYCLE 16,23,27"/>
    <property type="match status" value="1"/>
</dbReference>
<name>A0A4R2HYC1_9GAMM</name>
<protein>
    <submittedName>
        <fullName evidence="3">Tetratricopeptide repeat protein</fullName>
    </submittedName>
</protein>
<evidence type="ECO:0000313" key="4">
    <source>
        <dbReference type="Proteomes" id="UP000294862"/>
    </source>
</evidence>
<keyword evidence="1" id="KW-0802">TPR repeat</keyword>
<dbReference type="Gene3D" id="1.25.40.10">
    <property type="entry name" value="Tetratricopeptide repeat domain"/>
    <property type="match status" value="2"/>
</dbReference>
<dbReference type="PANTHER" id="PTHR12558:SF13">
    <property type="entry name" value="CELL DIVISION CYCLE PROTEIN 27 HOMOLOG"/>
    <property type="match status" value="1"/>
</dbReference>
<gene>
    <name evidence="3" type="ORF">EV148_11441</name>
</gene>
<keyword evidence="4" id="KW-1185">Reference proteome</keyword>
<organism evidence="3 4">
    <name type="scientific">Dokdonella fugitiva</name>
    <dbReference type="NCBI Taxonomy" id="328517"/>
    <lineage>
        <taxon>Bacteria</taxon>
        <taxon>Pseudomonadati</taxon>
        <taxon>Pseudomonadota</taxon>
        <taxon>Gammaproteobacteria</taxon>
        <taxon>Lysobacterales</taxon>
        <taxon>Rhodanobacteraceae</taxon>
        <taxon>Dokdonella</taxon>
    </lineage>
</organism>
<feature type="repeat" description="TPR" evidence="1">
    <location>
        <begin position="78"/>
        <end position="111"/>
    </location>
</feature>
<dbReference type="InterPro" id="IPR011990">
    <property type="entry name" value="TPR-like_helical_dom_sf"/>
</dbReference>
<feature type="signal peptide" evidence="2">
    <location>
        <begin position="1"/>
        <end position="35"/>
    </location>
</feature>
<dbReference type="SUPFAM" id="SSF48452">
    <property type="entry name" value="TPR-like"/>
    <property type="match status" value="2"/>
</dbReference>
<dbReference type="Proteomes" id="UP000294862">
    <property type="component" value="Unassembled WGS sequence"/>
</dbReference>
<evidence type="ECO:0000313" key="3">
    <source>
        <dbReference type="EMBL" id="TCO36119.1"/>
    </source>
</evidence>
<feature type="chain" id="PRO_5020711155" evidence="2">
    <location>
        <begin position="36"/>
        <end position="560"/>
    </location>
</feature>
<comment type="caution">
    <text evidence="3">The sequence shown here is derived from an EMBL/GenBank/DDBJ whole genome shotgun (WGS) entry which is preliminary data.</text>
</comment>
<accession>A0A4R2HYC1</accession>
<reference evidence="3 4" key="1">
    <citation type="journal article" date="2015" name="Stand. Genomic Sci.">
        <title>Genomic Encyclopedia of Bacterial and Archaeal Type Strains, Phase III: the genomes of soil and plant-associated and newly described type strains.</title>
        <authorList>
            <person name="Whitman W.B."/>
            <person name="Woyke T."/>
            <person name="Klenk H.P."/>
            <person name="Zhou Y."/>
            <person name="Lilburn T.G."/>
            <person name="Beck B.J."/>
            <person name="De Vos P."/>
            <person name="Vandamme P."/>
            <person name="Eisen J.A."/>
            <person name="Garrity G."/>
            <person name="Hugenholtz P."/>
            <person name="Kyrpides N.C."/>
        </authorList>
    </citation>
    <scope>NUCLEOTIDE SEQUENCE [LARGE SCALE GENOMIC DNA]</scope>
    <source>
        <strain evidence="3 4">A3</strain>
    </source>
</reference>
<dbReference type="Pfam" id="PF13432">
    <property type="entry name" value="TPR_16"/>
    <property type="match status" value="2"/>
</dbReference>
<dbReference type="PROSITE" id="PS50005">
    <property type="entry name" value="TPR"/>
    <property type="match status" value="2"/>
</dbReference>
<proteinExistence type="predicted"/>
<feature type="repeat" description="TPR" evidence="1">
    <location>
        <begin position="180"/>
        <end position="213"/>
    </location>
</feature>
<dbReference type="SMART" id="SM00028">
    <property type="entry name" value="TPR"/>
    <property type="match status" value="6"/>
</dbReference>